<comment type="caution">
    <text evidence="2">The sequence shown here is derived from an EMBL/GenBank/DDBJ whole genome shotgun (WGS) entry which is preliminary data.</text>
</comment>
<dbReference type="Proteomes" id="UP000652760">
    <property type="component" value="Unassembled WGS sequence"/>
</dbReference>
<feature type="region of interest" description="Disordered" evidence="1">
    <location>
        <begin position="92"/>
        <end position="121"/>
    </location>
</feature>
<name>A0ABS1EXW4_9PROT</name>
<dbReference type="EMBL" id="JAENHM010000003">
    <property type="protein sequence ID" value="MBK1836006.1"/>
    <property type="molecule type" value="Genomic_DNA"/>
</dbReference>
<sequence length="153" mass="17332">MMEFHERLRGRPPWAWRRSGKWQFQAVEPSPTAFSRDIEGAGNPAPDLGNANLPTENIILQAITPKYVIDILFSHFIIAFIARAVVAKLGTRGEPGSVSPSFARRDPLHTATHNRHHSTFPKRNTNEFLNLPFHTKYLQSSLTKNCVKSLLFL</sequence>
<proteinExistence type="predicted"/>
<dbReference type="RefSeq" id="WP_200190210.1">
    <property type="nucleotide sequence ID" value="NZ_JAENHM010000003.1"/>
</dbReference>
<evidence type="ECO:0000313" key="3">
    <source>
        <dbReference type="Proteomes" id="UP000652760"/>
    </source>
</evidence>
<reference evidence="3" key="1">
    <citation type="submission" date="2021-01" db="EMBL/GenBank/DDBJ databases">
        <title>Genome public.</title>
        <authorList>
            <person name="Liu C."/>
            <person name="Sun Q."/>
        </authorList>
    </citation>
    <scope>NUCLEOTIDE SEQUENCE [LARGE SCALE GENOMIC DNA]</scope>
    <source>
        <strain evidence="3">YIM B02556</strain>
    </source>
</reference>
<gene>
    <name evidence="2" type="ORF">JHL17_01150</name>
</gene>
<accession>A0ABS1EXW4</accession>
<organism evidence="2 3">
    <name type="scientific">Azospirillum endophyticum</name>
    <dbReference type="NCBI Taxonomy" id="2800326"/>
    <lineage>
        <taxon>Bacteria</taxon>
        <taxon>Pseudomonadati</taxon>
        <taxon>Pseudomonadota</taxon>
        <taxon>Alphaproteobacteria</taxon>
        <taxon>Rhodospirillales</taxon>
        <taxon>Azospirillaceae</taxon>
        <taxon>Azospirillum</taxon>
    </lineage>
</organism>
<protein>
    <submittedName>
        <fullName evidence="2">Uncharacterized protein</fullName>
    </submittedName>
</protein>
<keyword evidence="3" id="KW-1185">Reference proteome</keyword>
<evidence type="ECO:0000256" key="1">
    <source>
        <dbReference type="SAM" id="MobiDB-lite"/>
    </source>
</evidence>
<evidence type="ECO:0000313" key="2">
    <source>
        <dbReference type="EMBL" id="MBK1836006.1"/>
    </source>
</evidence>